<dbReference type="InterPro" id="IPR052159">
    <property type="entry name" value="Competence_DNA_uptake"/>
</dbReference>
<keyword evidence="5 6" id="KW-0472">Membrane</keyword>
<proteinExistence type="predicted"/>
<dbReference type="AlphaFoldDB" id="A0A143Z1S7"/>
<evidence type="ECO:0000313" key="11">
    <source>
        <dbReference type="Proteomes" id="UP000199280"/>
    </source>
</evidence>
<evidence type="ECO:0000313" key="10">
    <source>
        <dbReference type="Proteomes" id="UP000076878"/>
    </source>
</evidence>
<dbReference type="NCBIfam" id="TIGR00361">
    <property type="entry name" value="ComEC_Rec2"/>
    <property type="match status" value="1"/>
</dbReference>
<feature type="transmembrane region" description="Helical" evidence="6">
    <location>
        <begin position="351"/>
        <end position="374"/>
    </location>
</feature>
<dbReference type="PANTHER" id="PTHR30619:SF7">
    <property type="entry name" value="BETA-LACTAMASE DOMAIN PROTEIN"/>
    <property type="match status" value="1"/>
</dbReference>
<gene>
    <name evidence="9" type="ORF">SAMN05216375_11461</name>
    <name evidence="8" type="ORF">TR210_2140</name>
</gene>
<feature type="domain" description="Metallo-beta-lactamase" evidence="7">
    <location>
        <begin position="507"/>
        <end position="718"/>
    </location>
</feature>
<dbReference type="GO" id="GO:0005886">
    <property type="term" value="C:plasma membrane"/>
    <property type="evidence" value="ECO:0007669"/>
    <property type="project" value="UniProtKB-SubCell"/>
</dbReference>
<sequence>MLVFPITVIWFDRANFFAWALLGAVLLRLFLMQSRSLNVVAAAVVAASLLSLHVHNWSGGSEFSLQEAEAGQSAVLRLDPNDVRINGDLLSGEALLRMGGKEERVYFYYTIKTEEEKISWEQQRSGRYFAAEVELEAPEAERNLHQFDFKEYLARKDIHWVATIDALQFQREDRSALAWLGSIRRAIILMLEQLPAGQTTDYIQTMLFNQAHAIAGETLDSYRGIGLLHLFSISGMHIQLLLAQVRFLLLRMRVSHETTNKLLVVFLVGYGVLTGWGIGVFRAICTHFILLIGRIFGRPVEAKDAFALTVLITVLYNPLLIYSASFQLSYLLAALLYFIAPVSAEWKMNGFLKDICLTALMTIASFPVVAYHFFEVSWLGIFMNVIFSFFFSWLLFPLFWTLFLLVLVSPRNPLLGLFCSVSDKLLSALEIFAGTAADLDFAALVTGRPHAFYFALVGAAVAMLLLNIEKKQKDNRVLGFLIAAIGLFAFSPQLSPAGKVVMVDVGQGDAILIITPFHHRAVLIDTGGMIAFEKEAWQVRETSATAGKKLVMAIKAEGVRKLDMVFLTHADQDHVGSLRELAEGLPIASVYFPKGAEGNEEFAAVLLEMQKEKRVGIYPVLGRVDLPISADMVFRILAPLSPGAGGNEDSLIIHAAIGGLDWLFTGDLGEEGEELLLHTYPNLKTDVLKIGHHGSATSSSESFLDQLQPKVALISAGKNNRYGHPEAEVLERLELRNIPVYRTDQQGAVHFLYGSGETEWRIVLEQQKNK</sequence>
<dbReference type="EMBL" id="FJNB01000017">
    <property type="protein sequence ID" value="CZR04688.1"/>
    <property type="molecule type" value="Genomic_DNA"/>
</dbReference>
<dbReference type="Proteomes" id="UP000199280">
    <property type="component" value="Unassembled WGS sequence"/>
</dbReference>
<evidence type="ECO:0000313" key="9">
    <source>
        <dbReference type="EMBL" id="SEJ46314.1"/>
    </source>
</evidence>
<keyword evidence="4 6" id="KW-1133">Transmembrane helix</keyword>
<dbReference type="InterPro" id="IPR004797">
    <property type="entry name" value="Competence_ComEC/Rec2"/>
</dbReference>
<evidence type="ECO:0000259" key="7">
    <source>
        <dbReference type="SMART" id="SM00849"/>
    </source>
</evidence>
<name>A0A143Z1S7_9LACT</name>
<evidence type="ECO:0000256" key="5">
    <source>
        <dbReference type="ARBA" id="ARBA00023136"/>
    </source>
</evidence>
<dbReference type="EMBL" id="FNYT01000014">
    <property type="protein sequence ID" value="SEJ46314.1"/>
    <property type="molecule type" value="Genomic_DNA"/>
</dbReference>
<keyword evidence="2" id="KW-1003">Cell membrane</keyword>
<dbReference type="SUPFAM" id="SSF56281">
    <property type="entry name" value="Metallo-hydrolase/oxidoreductase"/>
    <property type="match status" value="1"/>
</dbReference>
<organism evidence="8 10">
    <name type="scientific">Trichococcus ilyis</name>
    <dbReference type="NCBI Taxonomy" id="640938"/>
    <lineage>
        <taxon>Bacteria</taxon>
        <taxon>Bacillati</taxon>
        <taxon>Bacillota</taxon>
        <taxon>Bacilli</taxon>
        <taxon>Lactobacillales</taxon>
        <taxon>Carnobacteriaceae</taxon>
        <taxon>Trichococcus</taxon>
    </lineage>
</organism>
<feature type="transmembrane region" description="Helical" evidence="6">
    <location>
        <begin position="38"/>
        <end position="55"/>
    </location>
</feature>
<accession>A0A143Z1S7</accession>
<reference evidence="8 10" key="1">
    <citation type="submission" date="2016-02" db="EMBL/GenBank/DDBJ databases">
        <authorList>
            <person name="Wen L."/>
            <person name="He K."/>
            <person name="Yang H."/>
        </authorList>
    </citation>
    <scope>NUCLEOTIDE SEQUENCE [LARGE SCALE GENOMIC DNA]</scope>
    <source>
        <strain evidence="8">Trichococcus_R210</strain>
    </source>
</reference>
<feature type="transmembrane region" description="Helical" evidence="6">
    <location>
        <begin position="451"/>
        <end position="468"/>
    </location>
</feature>
<evidence type="ECO:0000256" key="3">
    <source>
        <dbReference type="ARBA" id="ARBA00022692"/>
    </source>
</evidence>
<dbReference type="CDD" id="cd07731">
    <property type="entry name" value="ComA-like_MBL-fold"/>
    <property type="match status" value="1"/>
</dbReference>
<feature type="transmembrane region" description="Helical" evidence="6">
    <location>
        <begin position="380"/>
        <end position="405"/>
    </location>
</feature>
<dbReference type="Gene3D" id="3.60.15.10">
    <property type="entry name" value="Ribonuclease Z/Hydroxyacylglutathione hydrolase-like"/>
    <property type="match status" value="1"/>
</dbReference>
<evidence type="ECO:0000256" key="2">
    <source>
        <dbReference type="ARBA" id="ARBA00022475"/>
    </source>
</evidence>
<dbReference type="NCBIfam" id="TIGR00360">
    <property type="entry name" value="ComEC_N-term"/>
    <property type="match status" value="1"/>
</dbReference>
<feature type="transmembrane region" description="Helical" evidence="6">
    <location>
        <begin position="14"/>
        <end position="31"/>
    </location>
</feature>
<dbReference type="InterPro" id="IPR035681">
    <property type="entry name" value="ComA-like_MBL"/>
</dbReference>
<dbReference type="Pfam" id="PF00753">
    <property type="entry name" value="Lactamase_B"/>
    <property type="match status" value="1"/>
</dbReference>
<evidence type="ECO:0000256" key="6">
    <source>
        <dbReference type="SAM" id="Phobius"/>
    </source>
</evidence>
<comment type="subcellular location">
    <subcellularLocation>
        <location evidence="1">Cell membrane</location>
        <topology evidence="1">Multi-pass membrane protein</topology>
    </subcellularLocation>
</comment>
<dbReference type="Pfam" id="PF03772">
    <property type="entry name" value="Competence"/>
    <property type="match status" value="1"/>
</dbReference>
<feature type="transmembrane region" description="Helical" evidence="6">
    <location>
        <begin position="315"/>
        <end position="339"/>
    </location>
</feature>
<dbReference type="PANTHER" id="PTHR30619">
    <property type="entry name" value="DNA INTERNALIZATION/COMPETENCE PROTEIN COMEC/REC2"/>
    <property type="match status" value="1"/>
</dbReference>
<dbReference type="InterPro" id="IPR036866">
    <property type="entry name" value="RibonucZ/Hydroxyglut_hydro"/>
</dbReference>
<evidence type="ECO:0000256" key="1">
    <source>
        <dbReference type="ARBA" id="ARBA00004651"/>
    </source>
</evidence>
<dbReference type="GO" id="GO:0030420">
    <property type="term" value="P:establishment of competence for transformation"/>
    <property type="evidence" value="ECO:0007669"/>
    <property type="project" value="InterPro"/>
</dbReference>
<dbReference type="InterPro" id="IPR001279">
    <property type="entry name" value="Metallo-B-lactamas"/>
</dbReference>
<reference evidence="9 11" key="2">
    <citation type="submission" date="2016-10" db="EMBL/GenBank/DDBJ databases">
        <authorList>
            <person name="Varghese N."/>
            <person name="Submissions S."/>
        </authorList>
    </citation>
    <scope>NUCLEOTIDE SEQUENCE [LARGE SCALE GENOMIC DNA]</scope>
    <source>
        <strain evidence="9 11">DSM 22150</strain>
    </source>
</reference>
<keyword evidence="11" id="KW-1185">Reference proteome</keyword>
<dbReference type="InterPro" id="IPR004477">
    <property type="entry name" value="ComEC_N"/>
</dbReference>
<feature type="transmembrane region" description="Helical" evidence="6">
    <location>
        <begin position="425"/>
        <end position="445"/>
    </location>
</feature>
<evidence type="ECO:0000256" key="4">
    <source>
        <dbReference type="ARBA" id="ARBA00022989"/>
    </source>
</evidence>
<protein>
    <submittedName>
        <fullName evidence="8 9">Competence protein</fullName>
    </submittedName>
</protein>
<dbReference type="STRING" id="640938.TR210_2140"/>
<dbReference type="SMART" id="SM00849">
    <property type="entry name" value="Lactamase_B"/>
    <property type="match status" value="1"/>
</dbReference>
<feature type="transmembrane region" description="Helical" evidence="6">
    <location>
        <begin position="227"/>
        <end position="250"/>
    </location>
</feature>
<feature type="transmembrane region" description="Helical" evidence="6">
    <location>
        <begin position="262"/>
        <end position="295"/>
    </location>
</feature>
<dbReference type="Proteomes" id="UP000076878">
    <property type="component" value="Unassembled WGS sequence"/>
</dbReference>
<keyword evidence="3 6" id="KW-0812">Transmembrane</keyword>
<feature type="transmembrane region" description="Helical" evidence="6">
    <location>
        <begin position="477"/>
        <end position="494"/>
    </location>
</feature>
<evidence type="ECO:0000313" key="8">
    <source>
        <dbReference type="EMBL" id="CZR04688.1"/>
    </source>
</evidence>